<evidence type="ECO:0000313" key="2">
    <source>
        <dbReference type="EMBL" id="GAH78355.1"/>
    </source>
</evidence>
<comment type="caution">
    <text evidence="2">The sequence shown here is derived from an EMBL/GenBank/DDBJ whole genome shotgun (WGS) entry which is preliminary data.</text>
</comment>
<dbReference type="GO" id="GO:0009307">
    <property type="term" value="P:DNA restriction-modification system"/>
    <property type="evidence" value="ECO:0007669"/>
    <property type="project" value="InterPro"/>
</dbReference>
<reference evidence="2" key="1">
    <citation type="journal article" date="2014" name="Front. Microbiol.">
        <title>High frequency of phylogenetically diverse reductive dehalogenase-homologous genes in deep subseafloor sedimentary metagenomes.</title>
        <authorList>
            <person name="Kawai M."/>
            <person name="Futagami T."/>
            <person name="Toyoda A."/>
            <person name="Takaki Y."/>
            <person name="Nishi S."/>
            <person name="Hori S."/>
            <person name="Arai W."/>
            <person name="Tsubouchi T."/>
            <person name="Morono Y."/>
            <person name="Uchiyama I."/>
            <person name="Ito T."/>
            <person name="Fujiyama A."/>
            <person name="Inagaki F."/>
            <person name="Takami H."/>
        </authorList>
    </citation>
    <scope>NUCLEOTIDE SEQUENCE</scope>
    <source>
        <strain evidence="2">Expedition CK06-06</strain>
    </source>
</reference>
<dbReference type="Pfam" id="PF04471">
    <property type="entry name" value="Mrr_cat"/>
    <property type="match status" value="1"/>
</dbReference>
<dbReference type="EMBL" id="BARU01040500">
    <property type="protein sequence ID" value="GAH78355.1"/>
    <property type="molecule type" value="Genomic_DNA"/>
</dbReference>
<dbReference type="InterPro" id="IPR007560">
    <property type="entry name" value="Restrct_endonuc_IV_Mrr"/>
</dbReference>
<feature type="domain" description="Restriction endonuclease type IV Mrr" evidence="1">
    <location>
        <begin position="29"/>
        <end position="135"/>
    </location>
</feature>
<organism evidence="2">
    <name type="scientific">marine sediment metagenome</name>
    <dbReference type="NCBI Taxonomy" id="412755"/>
    <lineage>
        <taxon>unclassified sequences</taxon>
        <taxon>metagenomes</taxon>
        <taxon>ecological metagenomes</taxon>
    </lineage>
</organism>
<dbReference type="Gene3D" id="3.40.1350.10">
    <property type="match status" value="1"/>
</dbReference>
<dbReference type="AlphaFoldDB" id="X1JA27"/>
<evidence type="ECO:0000259" key="1">
    <source>
        <dbReference type="Pfam" id="PF04471"/>
    </source>
</evidence>
<sequence>MEKRLGKVGAIKNNDYASIGMPTTVGDLRKLKPFEFQNWVIDEIGARQSRKKVGDMGLDGHFVKDFWHDEAGIQVKQSDRVGRNVIDNFETALKRKKFKKGYVVAFSFTKGVYEEIARLKNQEELEIKLIKVEDLLYNKKPIL</sequence>
<name>X1JA27_9ZZZZ</name>
<accession>X1JA27</accession>
<dbReference type="GO" id="GO:0004519">
    <property type="term" value="F:endonuclease activity"/>
    <property type="evidence" value="ECO:0007669"/>
    <property type="project" value="InterPro"/>
</dbReference>
<dbReference type="InterPro" id="IPR011856">
    <property type="entry name" value="tRNA_endonuc-like_dom_sf"/>
</dbReference>
<protein>
    <recommendedName>
        <fullName evidence="1">Restriction endonuclease type IV Mrr domain-containing protein</fullName>
    </recommendedName>
</protein>
<proteinExistence type="predicted"/>
<gene>
    <name evidence="2" type="ORF">S03H2_62603</name>
</gene>
<dbReference type="GO" id="GO:0003677">
    <property type="term" value="F:DNA binding"/>
    <property type="evidence" value="ECO:0007669"/>
    <property type="project" value="InterPro"/>
</dbReference>